<dbReference type="FunFam" id="2.30.30.60:FF:000001">
    <property type="entry name" value="MscS Mechanosensitive ion channel"/>
    <property type="match status" value="1"/>
</dbReference>
<dbReference type="PANTHER" id="PTHR30460:SF0">
    <property type="entry name" value="MODERATE CONDUCTANCE MECHANOSENSITIVE CHANNEL YBIO"/>
    <property type="match status" value="1"/>
</dbReference>
<dbReference type="Gene3D" id="3.30.70.100">
    <property type="match status" value="1"/>
</dbReference>
<evidence type="ECO:0000256" key="7">
    <source>
        <dbReference type="ARBA" id="ARBA00059688"/>
    </source>
</evidence>
<keyword evidence="5 8" id="KW-1133">Transmembrane helix</keyword>
<dbReference type="EMBL" id="CP034235">
    <property type="protein sequence ID" value="QGQ99880.1"/>
    <property type="molecule type" value="Genomic_DNA"/>
</dbReference>
<feature type="transmembrane region" description="Helical" evidence="8">
    <location>
        <begin position="35"/>
        <end position="58"/>
    </location>
</feature>
<dbReference type="InterPro" id="IPR045276">
    <property type="entry name" value="YbiO_bact"/>
</dbReference>
<evidence type="ECO:0000259" key="9">
    <source>
        <dbReference type="Pfam" id="PF00924"/>
    </source>
</evidence>
<reference evidence="12" key="1">
    <citation type="submission" date="2018-11" db="EMBL/GenBank/DDBJ databases">
        <title>Complete genome sequence of Paenibacillus sp. ML311-T8.</title>
        <authorList>
            <person name="Nam Y.-D."/>
            <person name="Kang J."/>
            <person name="Chung W.-H."/>
            <person name="Park Y.S."/>
        </authorList>
    </citation>
    <scope>NUCLEOTIDE SEQUENCE [LARGE SCALE GENOMIC DNA]</scope>
    <source>
        <strain evidence="12">ML311-T8</strain>
    </source>
</reference>
<comment type="similarity">
    <text evidence="2">Belongs to the MscS (TC 1.A.23) family.</text>
</comment>
<dbReference type="RefSeq" id="WP_155705148.1">
    <property type="nucleotide sequence ID" value="NZ_CP034235.1"/>
</dbReference>
<dbReference type="GO" id="GO:0005886">
    <property type="term" value="C:plasma membrane"/>
    <property type="evidence" value="ECO:0007669"/>
    <property type="project" value="UniProtKB-SubCell"/>
</dbReference>
<dbReference type="InterPro" id="IPR049142">
    <property type="entry name" value="MS_channel_1st"/>
</dbReference>
<keyword evidence="6 8" id="KW-0472">Membrane</keyword>
<evidence type="ECO:0000256" key="8">
    <source>
        <dbReference type="SAM" id="Phobius"/>
    </source>
</evidence>
<evidence type="ECO:0000256" key="5">
    <source>
        <dbReference type="ARBA" id="ARBA00022989"/>
    </source>
</evidence>
<dbReference type="Gene3D" id="2.30.30.60">
    <property type="match status" value="1"/>
</dbReference>
<evidence type="ECO:0000259" key="10">
    <source>
        <dbReference type="Pfam" id="PF21088"/>
    </source>
</evidence>
<gene>
    <name evidence="11" type="ORF">EHS13_35950</name>
</gene>
<dbReference type="InterPro" id="IPR011014">
    <property type="entry name" value="MscS_channel_TM-2"/>
</dbReference>
<dbReference type="SUPFAM" id="SSF82861">
    <property type="entry name" value="Mechanosensitive channel protein MscS (YggB), transmembrane region"/>
    <property type="match status" value="1"/>
</dbReference>
<dbReference type="AlphaFoldDB" id="A0A6B8RTN1"/>
<dbReference type="KEGG" id="ppsc:EHS13_35950"/>
<feature type="domain" description="Mechanosensitive ion channel MscS" evidence="9">
    <location>
        <begin position="136"/>
        <end position="199"/>
    </location>
</feature>
<name>A0A6B8RTN1_9BACL</name>
<feature type="transmembrane region" description="Helical" evidence="8">
    <location>
        <begin position="90"/>
        <end position="112"/>
    </location>
</feature>
<dbReference type="GO" id="GO:0008381">
    <property type="term" value="F:mechanosensitive monoatomic ion channel activity"/>
    <property type="evidence" value="ECO:0007669"/>
    <property type="project" value="InterPro"/>
</dbReference>
<dbReference type="FunFam" id="1.10.287.1260:FF:000005">
    <property type="entry name" value="Mechanosensitive ion channel family protein"/>
    <property type="match status" value="1"/>
</dbReference>
<evidence type="ECO:0000256" key="1">
    <source>
        <dbReference type="ARBA" id="ARBA00004651"/>
    </source>
</evidence>
<evidence type="ECO:0000313" key="11">
    <source>
        <dbReference type="EMBL" id="QGQ99880.1"/>
    </source>
</evidence>
<feature type="domain" description="Mechanosensitive ion channel transmembrane helices 2/3" evidence="10">
    <location>
        <begin position="93"/>
        <end position="134"/>
    </location>
</feature>
<dbReference type="SUPFAM" id="SSF82689">
    <property type="entry name" value="Mechanosensitive channel protein MscS (YggB), C-terminal domain"/>
    <property type="match status" value="1"/>
</dbReference>
<dbReference type="Proteomes" id="UP000426246">
    <property type="component" value="Chromosome"/>
</dbReference>
<dbReference type="InterPro" id="IPR010920">
    <property type="entry name" value="LSM_dom_sf"/>
</dbReference>
<protein>
    <submittedName>
        <fullName evidence="11">Mechanosensitive ion channel family protein</fullName>
    </submittedName>
</protein>
<evidence type="ECO:0000256" key="4">
    <source>
        <dbReference type="ARBA" id="ARBA00022692"/>
    </source>
</evidence>
<comment type="function">
    <text evidence="7">May play a role in resistance to osmotic downshock.</text>
</comment>
<sequence>MQNFVFKLVNLQLLIEESISKAFWNNLKKNISDPATWTTVLFTFIKIVVILIVGRVIVRLANKAMAHMMVERERKHLKFDQRRTNTIGRLLGNIVTYSVNFITILLILMQFGFNLTPLLAGAGVLGLAIGFGAQSLVKDVITGFFIIFEDQFAIGDVIQTRTFKGTVEEIGLRVTRIKSSSGEVYIIPNGSIQEVTNYSIYNSIAMIDIAVAYKEDPRNALELLKVMLTELYDGNTDMVRLPELLGVEVIGQSEVILRIQVECKPNTQGAVTRAIKEAAVKAFEQKETLNLVRLW</sequence>
<comment type="subcellular location">
    <subcellularLocation>
        <location evidence="1">Cell membrane</location>
        <topology evidence="1">Multi-pass membrane protein</topology>
    </subcellularLocation>
</comment>
<keyword evidence="12" id="KW-1185">Reference proteome</keyword>
<evidence type="ECO:0000256" key="6">
    <source>
        <dbReference type="ARBA" id="ARBA00023136"/>
    </source>
</evidence>
<keyword evidence="3" id="KW-1003">Cell membrane</keyword>
<evidence type="ECO:0000256" key="3">
    <source>
        <dbReference type="ARBA" id="ARBA00022475"/>
    </source>
</evidence>
<accession>A0A6B8RTN1</accession>
<dbReference type="Pfam" id="PF00924">
    <property type="entry name" value="MS_channel_2nd"/>
    <property type="match status" value="1"/>
</dbReference>
<dbReference type="OrthoDB" id="9809206at2"/>
<dbReference type="InterPro" id="IPR006685">
    <property type="entry name" value="MscS_channel_2nd"/>
</dbReference>
<evidence type="ECO:0000313" key="12">
    <source>
        <dbReference type="Proteomes" id="UP000426246"/>
    </source>
</evidence>
<dbReference type="Pfam" id="PF21088">
    <property type="entry name" value="MS_channel_1st"/>
    <property type="match status" value="1"/>
</dbReference>
<dbReference type="PANTHER" id="PTHR30460">
    <property type="entry name" value="MODERATE CONDUCTANCE MECHANOSENSITIVE CHANNEL YBIO"/>
    <property type="match status" value="1"/>
</dbReference>
<dbReference type="Gene3D" id="1.10.287.1260">
    <property type="match status" value="1"/>
</dbReference>
<dbReference type="InterPro" id="IPR023408">
    <property type="entry name" value="MscS_beta-dom_sf"/>
</dbReference>
<organism evidence="11 12">
    <name type="scientific">Paenibacillus psychroresistens</name>
    <dbReference type="NCBI Taxonomy" id="1778678"/>
    <lineage>
        <taxon>Bacteria</taxon>
        <taxon>Bacillati</taxon>
        <taxon>Bacillota</taxon>
        <taxon>Bacilli</taxon>
        <taxon>Bacillales</taxon>
        <taxon>Paenibacillaceae</taxon>
        <taxon>Paenibacillus</taxon>
    </lineage>
</organism>
<evidence type="ECO:0000256" key="2">
    <source>
        <dbReference type="ARBA" id="ARBA00008017"/>
    </source>
</evidence>
<keyword evidence="4 8" id="KW-0812">Transmembrane</keyword>
<dbReference type="InterPro" id="IPR011066">
    <property type="entry name" value="MscS_channel_C_sf"/>
</dbReference>
<proteinExistence type="inferred from homology"/>
<dbReference type="SUPFAM" id="SSF50182">
    <property type="entry name" value="Sm-like ribonucleoproteins"/>
    <property type="match status" value="1"/>
</dbReference>
<feature type="transmembrane region" description="Helical" evidence="8">
    <location>
        <begin position="118"/>
        <end position="137"/>
    </location>
</feature>